<gene>
    <name evidence="3" type="ORF">DRE_01025</name>
</gene>
<feature type="compositionally biased region" description="Basic and acidic residues" evidence="2">
    <location>
        <begin position="88"/>
        <end position="99"/>
    </location>
</feature>
<dbReference type="Proteomes" id="UP000024837">
    <property type="component" value="Unassembled WGS sequence"/>
</dbReference>
<dbReference type="HOGENOM" id="CLU_264919_0_0_1"/>
<feature type="region of interest" description="Disordered" evidence="2">
    <location>
        <begin position="644"/>
        <end position="744"/>
    </location>
</feature>
<sequence length="1260" mass="136512">MQIFRRRSKKASPRPSEPPDPKPASRRAPELKDDDGGFDNVYDSGAGFLKPYAGLEEYRTGTEFSHGQAFKAAAPRFSFDEYLAGAEEERFDRKNDSEHFPTSPASHSDGGELRLEVPGRAESSRHSTVDDDPKTPPQPETHQDIHRGTRQAYGQAPGAALRWLNANSQEIEDDDKLNTTLSGFTEFLDCALTLYQAGKSGWHAESPADHFASAIDQAADPGFREDLIRQLLLRHNPTQQNSIQMDAAPAAGASPGPGASSDTQAVLPTVPEPPPPPAGAIQSPASPAPMKREEAAVPSLSFAKDIFLDWHSKFAFSQPIRLASKEVLPTILVQSLARHAVDDFAAASQERPNVQVELALENESQSAGSESQRDFSIETPHLDNYQPHLGLLQLGKSLYTSQGVYEDPLNMPRPAENKPPPIPPKPSASNLSAAAPVPQDMQLFEPEEESYAVYGSTSLQEAVRDGEIDLYALIDQAKYEEENSIQALAPAVRAAVLKGRYDVVVQLMQRNAECIDVALEVAEETGKFSDIKYLNLLKQYQGSRGPQRGPIRASSPFASSDAGPSRPGGANMPRAVGAGFRGQSAGPMAHLPAAGQPQFDSSRVREYDSDDLGVDENDSDGVWKLRAIYLLLMMMALSETVESSTHDMNDDSGIGMSDTASSRGWNSGSSTSSRQSSQAPVDGSDYNHSVSGAGMSGFAGRSNTGTPAGGRRGSESSRRRKPDDDDSDGSDGKRPRNRRSSNLRSLSGRYACPFAKADSDNNVSCWTINRQNLAGVKEHLKRFHFRGTLPADIRAARSWDGVFDCIAPDWGSRPRPSPYVDMLDIFQRSVRAPRTPRPPAPAIPNTGAAALPPQPHSQHANPMHQQPYREETPALDRNPAGFFGQGYAALPQNPVSNANPMLYNPLQTQIPNPLTSQLMSPATSTGIPGFDGFGYGMAALPYGQVDTTGVNQLNLATTSPQSQSQSTLPFFEDMGNNVAFSEIIREMAAPQIDGFSPQELRDEFQRSREYYQLQFDIDNKQPAGNQWMQIMDLMEPAAPVHVQTLPPVMESSSEHHLASTNAINEVIYPHQQQLQYTSPPSVVSSASMGSAPIGSVYPPSSTSMGIHNMAALYQAAIAPSGPLTSTPGSTSTPLYAPHADVTPSPPALGTPAAGPSAAAAGKDKKYQLLISRKPAIQYSTERAGHRTFGFDSLDDFARPFEAFMAAEFTDPRFSWDGWELMNPVTMGRLGSAEDVQMDLDFTFSAHMKTRAGLYLVQKGT</sequence>
<keyword evidence="4" id="KW-1185">Reference proteome</keyword>
<name>W7HLX1_9PEZI</name>
<feature type="region of interest" description="Disordered" evidence="2">
    <location>
        <begin position="1123"/>
        <end position="1158"/>
    </location>
</feature>
<feature type="compositionally biased region" description="Basic and acidic residues" evidence="2">
    <location>
        <begin position="109"/>
        <end position="134"/>
    </location>
</feature>
<organism evidence="3 4">
    <name type="scientific">Drechslerella stenobrocha 248</name>
    <dbReference type="NCBI Taxonomy" id="1043628"/>
    <lineage>
        <taxon>Eukaryota</taxon>
        <taxon>Fungi</taxon>
        <taxon>Dikarya</taxon>
        <taxon>Ascomycota</taxon>
        <taxon>Pezizomycotina</taxon>
        <taxon>Orbiliomycetes</taxon>
        <taxon>Orbiliales</taxon>
        <taxon>Orbiliaceae</taxon>
        <taxon>Drechslerella</taxon>
    </lineage>
</organism>
<dbReference type="PANTHER" id="PTHR13037:SF24">
    <property type="entry name" value="POLYCOMB PROTEIN PCL-RELATED"/>
    <property type="match status" value="1"/>
</dbReference>
<feature type="compositionally biased region" description="Low complexity" evidence="2">
    <location>
        <begin position="1123"/>
        <end position="1134"/>
    </location>
</feature>
<evidence type="ECO:0000313" key="4">
    <source>
        <dbReference type="Proteomes" id="UP000024837"/>
    </source>
</evidence>
<feature type="compositionally biased region" description="Basic and acidic residues" evidence="2">
    <location>
        <begin position="712"/>
        <end position="723"/>
    </location>
</feature>
<reference evidence="3 4" key="1">
    <citation type="submission" date="2013-05" db="EMBL/GenBank/DDBJ databases">
        <title>Drechslerella stenobrocha genome reveals carnivorous origination and mechanical trapping mechanism of predatory fungi.</title>
        <authorList>
            <person name="Liu X."/>
            <person name="Zhang W."/>
            <person name="Liu K."/>
        </authorList>
    </citation>
    <scope>NUCLEOTIDE SEQUENCE [LARGE SCALE GENOMIC DNA]</scope>
    <source>
        <strain evidence="3 4">248</strain>
    </source>
</reference>
<feature type="region of interest" description="Disordered" evidence="2">
    <location>
        <begin position="1"/>
        <end position="46"/>
    </location>
</feature>
<dbReference type="EMBL" id="KI966433">
    <property type="protein sequence ID" value="EWC44966.1"/>
    <property type="molecule type" value="Genomic_DNA"/>
</dbReference>
<feature type="compositionally biased region" description="Low complexity" evidence="2">
    <location>
        <begin position="659"/>
        <end position="679"/>
    </location>
</feature>
<evidence type="ECO:0000256" key="2">
    <source>
        <dbReference type="SAM" id="MobiDB-lite"/>
    </source>
</evidence>
<evidence type="ECO:0000313" key="3">
    <source>
        <dbReference type="EMBL" id="EWC44966.1"/>
    </source>
</evidence>
<feature type="compositionally biased region" description="Low complexity" evidence="2">
    <location>
        <begin position="248"/>
        <end position="269"/>
    </location>
</feature>
<feature type="compositionally biased region" description="Basic residues" evidence="2">
    <location>
        <begin position="1"/>
        <end position="12"/>
    </location>
</feature>
<feature type="region of interest" description="Disordered" evidence="2">
    <location>
        <begin position="405"/>
        <end position="434"/>
    </location>
</feature>
<feature type="region of interest" description="Disordered" evidence="2">
    <location>
        <begin position="542"/>
        <end position="616"/>
    </location>
</feature>
<dbReference type="PANTHER" id="PTHR13037">
    <property type="entry name" value="FORMIN"/>
    <property type="match status" value="1"/>
</dbReference>
<proteinExistence type="predicted"/>
<evidence type="ECO:0000256" key="1">
    <source>
        <dbReference type="ARBA" id="ARBA00022581"/>
    </source>
</evidence>
<feature type="region of interest" description="Disordered" evidence="2">
    <location>
        <begin position="248"/>
        <end position="287"/>
    </location>
</feature>
<keyword evidence="1" id="KW-0945">Host-virus interaction</keyword>
<dbReference type="OrthoDB" id="5327485at2759"/>
<feature type="region of interest" description="Disordered" evidence="2">
    <location>
        <begin position="88"/>
        <end position="154"/>
    </location>
</feature>
<protein>
    <submittedName>
        <fullName evidence="3">Uncharacterized protein</fullName>
    </submittedName>
</protein>
<accession>W7HLX1</accession>
<feature type="compositionally biased region" description="Pro residues" evidence="2">
    <location>
        <begin position="417"/>
        <end position="426"/>
    </location>
</feature>
<dbReference type="AlphaFoldDB" id="W7HLX1"/>
<feature type="region of interest" description="Disordered" evidence="2">
    <location>
        <begin position="832"/>
        <end position="870"/>
    </location>
</feature>
<feature type="compositionally biased region" description="Low complexity" evidence="2">
    <location>
        <begin position="1149"/>
        <end position="1158"/>
    </location>
</feature>